<dbReference type="EMBL" id="CALNXK010000040">
    <property type="protein sequence ID" value="CAH3124719.1"/>
    <property type="molecule type" value="Genomic_DNA"/>
</dbReference>
<protein>
    <recommendedName>
        <fullName evidence="1">Macro domain-containing protein</fullName>
    </recommendedName>
</protein>
<dbReference type="PANTHER" id="PTHR12521:SF0">
    <property type="entry name" value="ADP-RIBOSE GLYCOHYDROLASE OARD1"/>
    <property type="match status" value="1"/>
</dbReference>
<dbReference type="InterPro" id="IPR050892">
    <property type="entry name" value="ADP-ribose_metab_enzymes"/>
</dbReference>
<dbReference type="InterPro" id="IPR043472">
    <property type="entry name" value="Macro_dom-like"/>
</dbReference>
<dbReference type="Pfam" id="PF01661">
    <property type="entry name" value="Macro"/>
    <property type="match status" value="1"/>
</dbReference>
<dbReference type="InterPro" id="IPR002589">
    <property type="entry name" value="Macro_dom"/>
</dbReference>
<dbReference type="Gene3D" id="3.40.220.10">
    <property type="entry name" value="Leucine Aminopeptidase, subunit E, domain 1"/>
    <property type="match status" value="1"/>
</dbReference>
<dbReference type="Proteomes" id="UP001159405">
    <property type="component" value="Unassembled WGS sequence"/>
</dbReference>
<comment type="caution">
    <text evidence="2">The sequence shown here is derived from an EMBL/GenBank/DDBJ whole genome shotgun (WGS) entry which is preliminary data.</text>
</comment>
<proteinExistence type="predicted"/>
<evidence type="ECO:0000259" key="1">
    <source>
        <dbReference type="PROSITE" id="PS51154"/>
    </source>
</evidence>
<sequence length="205" mass="22688">MFSRLQVYRLVLLSMAESAPLHTGKHKLDSKFSDATKVSAKDSKIKKLEIVGTEASYKLTERSGNLFSCPESESLAHCISADVRMGKGIAVSFKTKFGGVDELKSQGQKPGGVAILRRGNRHIYYLVTKEKYFNKPTYPSLQSSLQAMKGHCVSHGVTSLSMPTIGCGLDGLEWPKVRNIIEEVFQDTDINITVYSLPRARCKKT</sequence>
<organism evidence="2 3">
    <name type="scientific">Porites lobata</name>
    <dbReference type="NCBI Taxonomy" id="104759"/>
    <lineage>
        <taxon>Eukaryota</taxon>
        <taxon>Metazoa</taxon>
        <taxon>Cnidaria</taxon>
        <taxon>Anthozoa</taxon>
        <taxon>Hexacorallia</taxon>
        <taxon>Scleractinia</taxon>
        <taxon>Fungiina</taxon>
        <taxon>Poritidae</taxon>
        <taxon>Porites</taxon>
    </lineage>
</organism>
<reference evidence="2 3" key="1">
    <citation type="submission" date="2022-05" db="EMBL/GenBank/DDBJ databases">
        <authorList>
            <consortium name="Genoscope - CEA"/>
            <person name="William W."/>
        </authorList>
    </citation>
    <scope>NUCLEOTIDE SEQUENCE [LARGE SCALE GENOMIC DNA]</scope>
</reference>
<dbReference type="PROSITE" id="PS51154">
    <property type="entry name" value="MACRO"/>
    <property type="match status" value="1"/>
</dbReference>
<dbReference type="PANTHER" id="PTHR12521">
    <property type="entry name" value="PROTEIN C6ORF130"/>
    <property type="match status" value="1"/>
</dbReference>
<dbReference type="CDD" id="cd02901">
    <property type="entry name" value="Macro_Poa1p-like"/>
    <property type="match status" value="1"/>
</dbReference>
<evidence type="ECO:0000313" key="2">
    <source>
        <dbReference type="EMBL" id="CAH3124719.1"/>
    </source>
</evidence>
<dbReference type="SUPFAM" id="SSF52949">
    <property type="entry name" value="Macro domain-like"/>
    <property type="match status" value="1"/>
</dbReference>
<evidence type="ECO:0000313" key="3">
    <source>
        <dbReference type="Proteomes" id="UP001159405"/>
    </source>
</evidence>
<gene>
    <name evidence="2" type="ORF">PLOB_00031622</name>
</gene>
<name>A0ABN8NW74_9CNID</name>
<accession>A0ABN8NW74</accession>
<feature type="domain" description="Macro" evidence="1">
    <location>
        <begin position="46"/>
        <end position="205"/>
    </location>
</feature>
<keyword evidence="3" id="KW-1185">Reference proteome</keyword>
<dbReference type="SMART" id="SM00506">
    <property type="entry name" value="A1pp"/>
    <property type="match status" value="1"/>
</dbReference>